<evidence type="ECO:0000313" key="3">
    <source>
        <dbReference type="Proteomes" id="UP001204524"/>
    </source>
</evidence>
<dbReference type="Proteomes" id="UP001204524">
    <property type="component" value="Unassembled WGS sequence"/>
</dbReference>
<evidence type="ECO:0008006" key="4">
    <source>
        <dbReference type="Google" id="ProtNLM"/>
    </source>
</evidence>
<evidence type="ECO:0000256" key="1">
    <source>
        <dbReference type="SAM" id="Phobius"/>
    </source>
</evidence>
<feature type="transmembrane region" description="Helical" evidence="1">
    <location>
        <begin position="61"/>
        <end position="89"/>
    </location>
</feature>
<gene>
    <name evidence="2" type="ORF">NCI01_21645</name>
</gene>
<dbReference type="RefSeq" id="WP_254183568.1">
    <property type="nucleotide sequence ID" value="NZ_JANARS010000015.1"/>
</dbReference>
<dbReference type="EMBL" id="JANARS010000015">
    <property type="protein sequence ID" value="MCP3424412.1"/>
    <property type="molecule type" value="Genomic_DNA"/>
</dbReference>
<evidence type="ECO:0000313" key="2">
    <source>
        <dbReference type="EMBL" id="MCP3424412.1"/>
    </source>
</evidence>
<feature type="transmembrane region" description="Helical" evidence="1">
    <location>
        <begin position="128"/>
        <end position="148"/>
    </location>
</feature>
<keyword evidence="3" id="KW-1185">Reference proteome</keyword>
<keyword evidence="1" id="KW-1133">Transmembrane helix</keyword>
<feature type="transmembrane region" description="Helical" evidence="1">
    <location>
        <begin position="16"/>
        <end position="41"/>
    </location>
</feature>
<name>A0ABT1L314_9ACTN</name>
<keyword evidence="1" id="KW-0812">Transmembrane</keyword>
<accession>A0ABT1L314</accession>
<protein>
    <recommendedName>
        <fullName evidence="4">Major facilitator superfamily (MFS) profile domain-containing protein</fullName>
    </recommendedName>
</protein>
<proteinExistence type="predicted"/>
<feature type="transmembrane region" description="Helical" evidence="1">
    <location>
        <begin position="101"/>
        <end position="122"/>
    </location>
</feature>
<sequence>MARRGDEWHWRPEPGWLWLSLLGLTSGALVGVVFAVVVVVVDVFGAGALNSDSGGSLGALLGLGVFGAVLGGAVGLVLGSATGGVLMLLVGRRMPGRGQAVLAFVVAAATVGVLGRHLLAPVLRVESAAVIVLLSASALIAGLVAVWFRRQLPGPGRARGPLRP</sequence>
<comment type="caution">
    <text evidence="2">The sequence shown here is derived from an EMBL/GenBank/DDBJ whole genome shotgun (WGS) entry which is preliminary data.</text>
</comment>
<organism evidence="2 3">
    <name type="scientific">Nocardioides pinisoli</name>
    <dbReference type="NCBI Taxonomy" id="2950279"/>
    <lineage>
        <taxon>Bacteria</taxon>
        <taxon>Bacillati</taxon>
        <taxon>Actinomycetota</taxon>
        <taxon>Actinomycetes</taxon>
        <taxon>Propionibacteriales</taxon>
        <taxon>Nocardioidaceae</taxon>
        <taxon>Nocardioides</taxon>
    </lineage>
</organism>
<reference evidence="2 3" key="1">
    <citation type="submission" date="2022-06" db="EMBL/GenBank/DDBJ databases">
        <authorList>
            <person name="So Y."/>
        </authorList>
    </citation>
    <scope>NUCLEOTIDE SEQUENCE [LARGE SCALE GENOMIC DNA]</scope>
    <source>
        <strain evidence="2 3">STR3</strain>
    </source>
</reference>
<keyword evidence="1" id="KW-0472">Membrane</keyword>